<reference evidence="8 9" key="1">
    <citation type="submission" date="2018-10" db="EMBL/GenBank/DDBJ databases">
        <title>Genomic Encyclopedia of Type Strains, Phase IV (KMG-IV): sequencing the most valuable type-strain genomes for metagenomic binning, comparative biology and taxonomic classification.</title>
        <authorList>
            <person name="Goeker M."/>
        </authorList>
    </citation>
    <scope>NUCLEOTIDE SEQUENCE [LARGE SCALE GENOMIC DNA]</scope>
    <source>
        <strain evidence="8 9">DSM 3303</strain>
    </source>
</reference>
<dbReference type="Pfam" id="PF14021">
    <property type="entry name" value="TNT"/>
    <property type="match status" value="1"/>
</dbReference>
<gene>
    <name evidence="8" type="ORF">C8E02_0138</name>
</gene>
<accession>A0A495BRY1</accession>
<comment type="caution">
    <text evidence="8">The sequence shown here is derived from an EMBL/GenBank/DDBJ whole genome shotgun (WGS) entry which is preliminary data.</text>
</comment>
<sequence>MSPPPAAMPSTPPTASPPSSTSRKKELDRLQVAQLLSEIGAQATQVVITQMAMPAQLKGAEAATAALQGLAGGNLAPHDQGSHHRQQWPGQHRRQCDGASPYWAPRWPKRKVAAPLAASLLLAQFYPDKSVDQLTESEKQTVSALTTLTGTLAGALVAGNSAGAVTAGQTAKNEVENNFLSQQQIKNKQAELARAATPEQRKAIEERYAALDKQQRRELVTELMSNELGVMIPVRAEQIRDGLKQLLTDPTCTANCRRDVQTSIMELDVQLSNNQNQQSWKPNVQPTLNLAESVIGILAIVGPGASKGLKGIIGLAPGSRLGVEAEAKIANQFYKDGNKWADTNGALVWPKSNGFVDLPKLENLKPGIRLDRYGGDSGRFLSPAGTPFEQRAIPNASKNELYKVYEVVRPFEVQSGKIAP</sequence>
<keyword evidence="3" id="KW-1266">Target cell cytoplasm</keyword>
<dbReference type="GO" id="GO:0090729">
    <property type="term" value="F:toxin activity"/>
    <property type="evidence" value="ECO:0007669"/>
    <property type="project" value="UniProtKB-KW"/>
</dbReference>
<feature type="domain" description="TNT" evidence="7">
    <location>
        <begin position="364"/>
        <end position="420"/>
    </location>
</feature>
<evidence type="ECO:0000256" key="4">
    <source>
        <dbReference type="ARBA" id="ARBA00023026"/>
    </source>
</evidence>
<keyword evidence="4" id="KW-0843">Virulence</keyword>
<evidence type="ECO:0000313" key="9">
    <source>
        <dbReference type="Proteomes" id="UP000279384"/>
    </source>
</evidence>
<dbReference type="Pfam" id="PF04829">
    <property type="entry name" value="PT-VENN"/>
    <property type="match status" value="1"/>
</dbReference>
<dbReference type="InterPro" id="IPR006914">
    <property type="entry name" value="VENN_dom"/>
</dbReference>
<evidence type="ECO:0000259" key="6">
    <source>
        <dbReference type="Pfam" id="PF04829"/>
    </source>
</evidence>
<comment type="subcellular location">
    <subcellularLocation>
        <location evidence="1">Target cell</location>
        <location evidence="1">Target cell cytoplasm</location>
    </subcellularLocation>
</comment>
<evidence type="ECO:0000256" key="5">
    <source>
        <dbReference type="SAM" id="MobiDB-lite"/>
    </source>
</evidence>
<evidence type="ECO:0000256" key="3">
    <source>
        <dbReference type="ARBA" id="ARBA00022913"/>
    </source>
</evidence>
<feature type="compositionally biased region" description="Pro residues" evidence="5">
    <location>
        <begin position="1"/>
        <end position="16"/>
    </location>
</feature>
<evidence type="ECO:0000313" key="8">
    <source>
        <dbReference type="EMBL" id="RKQ63121.1"/>
    </source>
</evidence>
<feature type="region of interest" description="Disordered" evidence="5">
    <location>
        <begin position="1"/>
        <end position="26"/>
    </location>
</feature>
<feature type="region of interest" description="Disordered" evidence="5">
    <location>
        <begin position="73"/>
        <end position="97"/>
    </location>
</feature>
<evidence type="ECO:0000259" key="7">
    <source>
        <dbReference type="Pfam" id="PF14021"/>
    </source>
</evidence>
<dbReference type="AlphaFoldDB" id="A0A495BRY1"/>
<feature type="domain" description="VENN motif-containing" evidence="6">
    <location>
        <begin position="131"/>
        <end position="181"/>
    </location>
</feature>
<proteinExistence type="predicted"/>
<evidence type="ECO:0000256" key="2">
    <source>
        <dbReference type="ARBA" id="ARBA00022656"/>
    </source>
</evidence>
<name>A0A495BRY1_VOGIN</name>
<organism evidence="8 9">
    <name type="scientific">Vogesella indigofera</name>
    <name type="common">Pseudomonas indigofera</name>
    <dbReference type="NCBI Taxonomy" id="45465"/>
    <lineage>
        <taxon>Bacteria</taxon>
        <taxon>Pseudomonadati</taxon>
        <taxon>Pseudomonadota</taxon>
        <taxon>Betaproteobacteria</taxon>
        <taxon>Neisseriales</taxon>
        <taxon>Chromobacteriaceae</taxon>
        <taxon>Vogesella</taxon>
    </lineage>
</organism>
<protein>
    <submittedName>
        <fullName evidence="8">VENN motif-containing pre-toxin protein</fullName>
    </submittedName>
</protein>
<dbReference type="EMBL" id="RBID01000001">
    <property type="protein sequence ID" value="RKQ63121.1"/>
    <property type="molecule type" value="Genomic_DNA"/>
</dbReference>
<dbReference type="GO" id="GO:0050135">
    <property type="term" value="F:NADP+ nucleosidase activity"/>
    <property type="evidence" value="ECO:0007669"/>
    <property type="project" value="InterPro"/>
</dbReference>
<dbReference type="InterPro" id="IPR025331">
    <property type="entry name" value="TNT"/>
</dbReference>
<evidence type="ECO:0000256" key="1">
    <source>
        <dbReference type="ARBA" id="ARBA00004219"/>
    </source>
</evidence>
<keyword evidence="2" id="KW-0800">Toxin</keyword>
<dbReference type="Proteomes" id="UP000279384">
    <property type="component" value="Unassembled WGS sequence"/>
</dbReference>